<dbReference type="InterPro" id="IPR000305">
    <property type="entry name" value="GIY-YIG_endonuc"/>
</dbReference>
<comment type="similarity">
    <text evidence="1">Belongs to the UPF0213 family.</text>
</comment>
<dbReference type="EMBL" id="QFOT01000101">
    <property type="protein sequence ID" value="PZP54918.1"/>
    <property type="molecule type" value="Genomic_DNA"/>
</dbReference>
<dbReference type="GO" id="GO:0004519">
    <property type="term" value="F:endonuclease activity"/>
    <property type="evidence" value="ECO:0007669"/>
    <property type="project" value="UniProtKB-KW"/>
</dbReference>
<organism evidence="3 4">
    <name type="scientific">Micavibrio aeruginosavorus</name>
    <dbReference type="NCBI Taxonomy" id="349221"/>
    <lineage>
        <taxon>Bacteria</taxon>
        <taxon>Pseudomonadati</taxon>
        <taxon>Bdellovibrionota</taxon>
        <taxon>Bdellovibrionia</taxon>
        <taxon>Bdellovibrionales</taxon>
        <taxon>Pseudobdellovibrionaceae</taxon>
        <taxon>Micavibrio</taxon>
    </lineage>
</organism>
<dbReference type="PROSITE" id="PS50164">
    <property type="entry name" value="GIY_YIG"/>
    <property type="match status" value="1"/>
</dbReference>
<dbReference type="CDD" id="cd10448">
    <property type="entry name" value="GIY-YIG_unchar_3"/>
    <property type="match status" value="1"/>
</dbReference>
<protein>
    <submittedName>
        <fullName evidence="3">Endonuclease</fullName>
    </submittedName>
</protein>
<dbReference type="SUPFAM" id="SSF82771">
    <property type="entry name" value="GIY-YIG endonuclease"/>
    <property type="match status" value="1"/>
</dbReference>
<evidence type="ECO:0000313" key="3">
    <source>
        <dbReference type="EMBL" id="PZP54918.1"/>
    </source>
</evidence>
<feature type="domain" description="GIY-YIG" evidence="2">
    <location>
        <begin position="2"/>
        <end position="78"/>
    </location>
</feature>
<sequence length="96" mass="11700">MLSYYIYILTNNFKNVLYIGFTNNLARRLYEHETGEIRGFTEKYKTKKLVYYESYDNSDLAIAREKEIKGWRREKKNTLIEKLNPRWNDLKSHLNN</sequence>
<dbReference type="InterPro" id="IPR050190">
    <property type="entry name" value="UPF0213_domain"/>
</dbReference>
<dbReference type="PANTHER" id="PTHR34477:SF5">
    <property type="entry name" value="BSL5627 PROTEIN"/>
    <property type="match status" value="1"/>
</dbReference>
<accession>A0A2W5FI16</accession>
<dbReference type="Pfam" id="PF01541">
    <property type="entry name" value="GIY-YIG"/>
    <property type="match status" value="1"/>
</dbReference>
<gene>
    <name evidence="3" type="ORF">DI586_08505</name>
</gene>
<name>A0A2W5FI16_9BACT</name>
<dbReference type="PANTHER" id="PTHR34477">
    <property type="entry name" value="UPF0213 PROTEIN YHBQ"/>
    <property type="match status" value="1"/>
</dbReference>
<proteinExistence type="inferred from homology"/>
<evidence type="ECO:0000256" key="1">
    <source>
        <dbReference type="ARBA" id="ARBA00007435"/>
    </source>
</evidence>
<dbReference type="Proteomes" id="UP000249739">
    <property type="component" value="Unassembled WGS sequence"/>
</dbReference>
<evidence type="ECO:0000259" key="2">
    <source>
        <dbReference type="PROSITE" id="PS50164"/>
    </source>
</evidence>
<reference evidence="3 4" key="1">
    <citation type="submission" date="2017-08" db="EMBL/GenBank/DDBJ databases">
        <title>Infants hospitalized years apart are colonized by the same room-sourced microbial strains.</title>
        <authorList>
            <person name="Brooks B."/>
            <person name="Olm M.R."/>
            <person name="Firek B.A."/>
            <person name="Baker R."/>
            <person name="Thomas B.C."/>
            <person name="Morowitz M.J."/>
            <person name="Banfield J.F."/>
        </authorList>
    </citation>
    <scope>NUCLEOTIDE SEQUENCE [LARGE SCALE GENOMIC DNA]</scope>
    <source>
        <strain evidence="3">S2_006_000_R2_64</strain>
    </source>
</reference>
<dbReference type="SMART" id="SM00465">
    <property type="entry name" value="GIYc"/>
    <property type="match status" value="1"/>
</dbReference>
<evidence type="ECO:0000313" key="4">
    <source>
        <dbReference type="Proteomes" id="UP000249739"/>
    </source>
</evidence>
<keyword evidence="3" id="KW-0255">Endonuclease</keyword>
<dbReference type="Gene3D" id="3.40.1440.10">
    <property type="entry name" value="GIY-YIG endonuclease"/>
    <property type="match status" value="1"/>
</dbReference>
<dbReference type="InterPro" id="IPR035901">
    <property type="entry name" value="GIY-YIG_endonuc_sf"/>
</dbReference>
<keyword evidence="3" id="KW-0540">Nuclease</keyword>
<dbReference type="AlphaFoldDB" id="A0A2W5FI16"/>
<comment type="caution">
    <text evidence="3">The sequence shown here is derived from an EMBL/GenBank/DDBJ whole genome shotgun (WGS) entry which is preliminary data.</text>
</comment>
<keyword evidence="3" id="KW-0378">Hydrolase</keyword>